<dbReference type="Proteomes" id="UP001219525">
    <property type="component" value="Unassembled WGS sequence"/>
</dbReference>
<proteinExistence type="predicted"/>
<gene>
    <name evidence="2" type="ORF">GGX14DRAFT_627789</name>
</gene>
<feature type="non-terminal residue" evidence="2">
    <location>
        <position position="1"/>
    </location>
</feature>
<evidence type="ECO:0000313" key="3">
    <source>
        <dbReference type="Proteomes" id="UP001219525"/>
    </source>
</evidence>
<dbReference type="EMBL" id="JARJCW010000003">
    <property type="protein sequence ID" value="KAJ7227006.1"/>
    <property type="molecule type" value="Genomic_DNA"/>
</dbReference>
<protein>
    <recommendedName>
        <fullName evidence="1">DUF8040 domain-containing protein</fullName>
    </recommendedName>
</protein>
<sequence>IIHIAVVLYASPLYWKQDYHTSALSGKAWVDELIAGHPDRIKSELGMRVHVFLTLVAQLRALGLSDSKHGITLEEQVAIFLY</sequence>
<feature type="domain" description="DUF8040" evidence="1">
    <location>
        <begin position="21"/>
        <end position="82"/>
    </location>
</feature>
<organism evidence="2 3">
    <name type="scientific">Mycena pura</name>
    <dbReference type="NCBI Taxonomy" id="153505"/>
    <lineage>
        <taxon>Eukaryota</taxon>
        <taxon>Fungi</taxon>
        <taxon>Dikarya</taxon>
        <taxon>Basidiomycota</taxon>
        <taxon>Agaricomycotina</taxon>
        <taxon>Agaricomycetes</taxon>
        <taxon>Agaricomycetidae</taxon>
        <taxon>Agaricales</taxon>
        <taxon>Marasmiineae</taxon>
        <taxon>Mycenaceae</taxon>
        <taxon>Mycena</taxon>
    </lineage>
</organism>
<evidence type="ECO:0000313" key="2">
    <source>
        <dbReference type="EMBL" id="KAJ7227006.1"/>
    </source>
</evidence>
<feature type="non-terminal residue" evidence="2">
    <location>
        <position position="82"/>
    </location>
</feature>
<dbReference type="Pfam" id="PF26138">
    <property type="entry name" value="DUF8040"/>
    <property type="match status" value="1"/>
</dbReference>
<dbReference type="AlphaFoldDB" id="A0AAD6YR89"/>
<name>A0AAD6YR89_9AGAR</name>
<accession>A0AAD6YR89</accession>
<reference evidence="2" key="1">
    <citation type="submission" date="2023-03" db="EMBL/GenBank/DDBJ databases">
        <title>Massive genome expansion in bonnet fungi (Mycena s.s.) driven by repeated elements and novel gene families across ecological guilds.</title>
        <authorList>
            <consortium name="Lawrence Berkeley National Laboratory"/>
            <person name="Harder C.B."/>
            <person name="Miyauchi S."/>
            <person name="Viragh M."/>
            <person name="Kuo A."/>
            <person name="Thoen E."/>
            <person name="Andreopoulos B."/>
            <person name="Lu D."/>
            <person name="Skrede I."/>
            <person name="Drula E."/>
            <person name="Henrissat B."/>
            <person name="Morin E."/>
            <person name="Kohler A."/>
            <person name="Barry K."/>
            <person name="LaButti K."/>
            <person name="Morin E."/>
            <person name="Salamov A."/>
            <person name="Lipzen A."/>
            <person name="Mereny Z."/>
            <person name="Hegedus B."/>
            <person name="Baldrian P."/>
            <person name="Stursova M."/>
            <person name="Weitz H."/>
            <person name="Taylor A."/>
            <person name="Grigoriev I.V."/>
            <person name="Nagy L.G."/>
            <person name="Martin F."/>
            <person name="Kauserud H."/>
        </authorList>
    </citation>
    <scope>NUCLEOTIDE SEQUENCE</scope>
    <source>
        <strain evidence="2">9144</strain>
    </source>
</reference>
<evidence type="ECO:0000259" key="1">
    <source>
        <dbReference type="Pfam" id="PF26138"/>
    </source>
</evidence>
<keyword evidence="3" id="KW-1185">Reference proteome</keyword>
<dbReference type="InterPro" id="IPR058353">
    <property type="entry name" value="DUF8040"/>
</dbReference>
<comment type="caution">
    <text evidence="2">The sequence shown here is derived from an EMBL/GenBank/DDBJ whole genome shotgun (WGS) entry which is preliminary data.</text>
</comment>